<dbReference type="InterPro" id="IPR014985">
    <property type="entry name" value="WbqC"/>
</dbReference>
<dbReference type="RefSeq" id="WP_115614232.1">
    <property type="nucleotide sequence ID" value="NZ_CAXOLM010000008.1"/>
</dbReference>
<gene>
    <name evidence="1" type="ORF">BN1086_01102</name>
</gene>
<protein>
    <submittedName>
        <fullName evidence="1">WbqC-like protein family protein</fullName>
    </submittedName>
</protein>
<sequence>MKIGIMQPYLFPYLGYFQLINAVDQFVIYDDVNYIRQGYINRNTILMGNSPQRFTVAVPGASSFKKINTLSFDVNVAKVLKTVHQAYHKRPYFEPVFSIVEKVLTAEQRQIPTLCQYAFKEIFAWLGIEVSLHMASDLNYSRDETASGKVMNICRTLGGDHYINSPGGQHLYHSDEFVAQGMKLSFIKMDDVHYPQGGGKFHAGLSIIDVLMNCSPSEVKVLLGQYQLI</sequence>
<dbReference type="EMBL" id="LK931336">
    <property type="protein sequence ID" value="CDZ83001.1"/>
    <property type="molecule type" value="Genomic_DNA"/>
</dbReference>
<dbReference type="Pfam" id="PF08889">
    <property type="entry name" value="WbqC"/>
    <property type="match status" value="1"/>
</dbReference>
<proteinExistence type="predicted"/>
<accession>A0A078LD41</accession>
<dbReference type="AlphaFoldDB" id="A0A078LD41"/>
<reference evidence="1" key="1">
    <citation type="submission" date="2014-06" db="EMBL/GenBank/DDBJ databases">
        <authorList>
            <person name="Urmite Genomes Urmite Genomes"/>
        </authorList>
    </citation>
    <scope>NUCLEOTIDE SEQUENCE</scope>
</reference>
<organism evidence="1">
    <name type="scientific">Citrobacter koseri</name>
    <name type="common">Citrobacter diversus</name>
    <dbReference type="NCBI Taxonomy" id="545"/>
    <lineage>
        <taxon>Bacteria</taxon>
        <taxon>Pseudomonadati</taxon>
        <taxon>Pseudomonadota</taxon>
        <taxon>Gammaproteobacteria</taxon>
        <taxon>Enterobacterales</taxon>
        <taxon>Enterobacteriaceae</taxon>
        <taxon>Citrobacter</taxon>
    </lineage>
</organism>
<name>A0A078LD41_CITKO</name>
<dbReference type="PATRIC" id="fig|545.12.peg.1095"/>
<evidence type="ECO:0000313" key="1">
    <source>
        <dbReference type="EMBL" id="CDZ83001.1"/>
    </source>
</evidence>